<dbReference type="Pfam" id="PF10081">
    <property type="entry name" value="Abhydrolase_9"/>
    <property type="match status" value="1"/>
</dbReference>
<feature type="compositionally biased region" description="Basic residues" evidence="1">
    <location>
        <begin position="663"/>
        <end position="690"/>
    </location>
</feature>
<reference evidence="4" key="1">
    <citation type="submission" date="2020-05" db="EMBL/GenBank/DDBJ databases">
        <authorList>
            <person name="Chiriac C."/>
            <person name="Salcher M."/>
            <person name="Ghai R."/>
            <person name="Kavagutti S V."/>
        </authorList>
    </citation>
    <scope>NUCLEOTIDE SEQUENCE</scope>
</reference>
<proteinExistence type="predicted"/>
<protein>
    <submittedName>
        <fullName evidence="4">Unannotated protein</fullName>
    </submittedName>
</protein>
<evidence type="ECO:0000256" key="1">
    <source>
        <dbReference type="SAM" id="MobiDB-lite"/>
    </source>
</evidence>
<gene>
    <name evidence="4" type="ORF">UFOPK4061_00742</name>
</gene>
<dbReference type="InterPro" id="IPR027788">
    <property type="entry name" value="Alpha/beta-hydrolase_N_dom"/>
</dbReference>
<dbReference type="InterPro" id="IPR027787">
    <property type="entry name" value="Alpha/beta-hydrolase_catalytic"/>
</dbReference>
<evidence type="ECO:0000259" key="3">
    <source>
        <dbReference type="Pfam" id="PF15420"/>
    </source>
</evidence>
<evidence type="ECO:0000259" key="2">
    <source>
        <dbReference type="Pfam" id="PF10081"/>
    </source>
</evidence>
<name>A0A6J7PSE7_9ZZZZ</name>
<sequence length="700" mass="75102">MFAAAASVGPSFEPGLQPRRTIDQAIATGLISATTLSAVTASQSVIESLGRTVVRRGAEEPSPAAALLFAVATNAAAAAACEGLARALPPHEDERFRRGAIRVVAQRASRAALAGAALSAVIGSLDVLADRSPRLGWVRHVPIALPAGVAASAIEIQRVHRKAEAAGDTTIANVSTRNSSAIAVGVGAGVLGLQAGERLVARAVARGVARVAPRYDVVSNPVGHAISLALLAGGLIAAYEYAVRRVEQGGAAVEPAYESPPQSPFVSGSPSSLVPFDTLSREGRRFTNMVLTREEIAEVMGCPAKLDPIRLFVGLDSAPEVEDRVDLIMDELIRTRAFEREVLVFASPTGSGYINYVFAEALEYLTLGDCAIATMQYSMLPSSMSLTRTGLAIEQNRALMHAITGYLRGMRDKDRPKFVLFGESLGALTMQDIWRHRSVEAIERDFVHSSIYLGTPSATEFAKTWRLDPDRIDPSGSMIEVDSFGEILALDPAERASARHYLISHFDDPIPKFGTNILLRRPWWLGPAEQRPPRTPKSTSWRPGTSFVLTGVDLINAMDVVPGRFGRRGHDYREDIARFVSEAYELPATAEQMLRIERALRARELKWAQDRVVSEQVARAKEALLREMKNWGVSSGAGATPESFISGMLGEVFPAGSPPAKKAPAKKAPAKKAPAKKAPAKKAPAKKAPAKKAPEQPQGE</sequence>
<organism evidence="4">
    <name type="scientific">freshwater metagenome</name>
    <dbReference type="NCBI Taxonomy" id="449393"/>
    <lineage>
        <taxon>unclassified sequences</taxon>
        <taxon>metagenomes</taxon>
        <taxon>ecological metagenomes</taxon>
    </lineage>
</organism>
<feature type="domain" description="Alpha/beta-hydrolase N-terminal" evidence="3">
    <location>
        <begin position="115"/>
        <end position="287"/>
    </location>
</feature>
<evidence type="ECO:0000313" key="4">
    <source>
        <dbReference type="EMBL" id="CAB5008327.1"/>
    </source>
</evidence>
<dbReference type="EMBL" id="CAFBPD010000115">
    <property type="protein sequence ID" value="CAB5008327.1"/>
    <property type="molecule type" value="Genomic_DNA"/>
</dbReference>
<feature type="region of interest" description="Disordered" evidence="1">
    <location>
        <begin position="655"/>
        <end position="700"/>
    </location>
</feature>
<feature type="domain" description="Alpha/beta-hydrolase catalytic" evidence="2">
    <location>
        <begin position="309"/>
        <end position="587"/>
    </location>
</feature>
<dbReference type="Pfam" id="PF15420">
    <property type="entry name" value="Abhydrolase_9_N"/>
    <property type="match status" value="1"/>
</dbReference>
<dbReference type="AlphaFoldDB" id="A0A6J7PSE7"/>
<accession>A0A6J7PSE7</accession>